<dbReference type="PANTHER" id="PTHR36932">
    <property type="entry name" value="CAPSULAR POLYSACCHARIDE BIOSYNTHESIS PROTEIN"/>
    <property type="match status" value="1"/>
</dbReference>
<name>A0A940SIM0_9BACI</name>
<dbReference type="AlphaFoldDB" id="A0A940SIM0"/>
<proteinExistence type="predicted"/>
<dbReference type="InterPro" id="IPR053158">
    <property type="entry name" value="CapK_Type1_Caps_Biosynth"/>
</dbReference>
<dbReference type="GO" id="GO:0016874">
    <property type="term" value="F:ligase activity"/>
    <property type="evidence" value="ECO:0007669"/>
    <property type="project" value="UniProtKB-KW"/>
</dbReference>
<evidence type="ECO:0000313" key="1">
    <source>
        <dbReference type="EMBL" id="MBP0725120.1"/>
    </source>
</evidence>
<dbReference type="PANTHER" id="PTHR36932:SF1">
    <property type="entry name" value="CAPSULAR POLYSACCHARIDE BIOSYNTHESIS PROTEIN"/>
    <property type="match status" value="1"/>
</dbReference>
<sequence length="459" mass="54045">MIRIIKKMPNRMKVPLLYAASLLPKNLIENKEYKDYVKFLAESELWDSTQISEFQNMQLKLLIKHAYENVPYYTEVFNEYGIRVEDIQDTGDLKKLPLINKEIIKNNKDKFIAKNFNFTQLNKISTGGTTSGPMEFFDTHTTVNREMAFFHRIWNNYGYNDQLCLVLRGDAESSEKLYKYNPYKKLISINTRNINDHKMKGIIEIINKYKPPYLQAYPSLIYLLSKYINEHDLSRKIPNFKAIFCSSEKMYDFQRDEIKRAFSTVVIDYYGHSERTALMEYCPICKMYHVIPEYGVIEFLDKSGNSNDVENHLTEIVGTSFNNYAFPLIRYQTFDIATMSGSNYKNKCNKPYVSIKEIDGRSGDFLITKDGKLYSPTILDFAIYYIPNFKEMQLVQHDYEQLEVLIVPSKSYKKDEGNRFVAELQKRIDTKMNIYITLVNQIERPSNQKHRFVVSKIKK</sequence>
<dbReference type="EMBL" id="JAGIYQ010000004">
    <property type="protein sequence ID" value="MBP0725120.1"/>
    <property type="molecule type" value="Genomic_DNA"/>
</dbReference>
<dbReference type="InterPro" id="IPR042099">
    <property type="entry name" value="ANL_N_sf"/>
</dbReference>
<accession>A0A940SIM0</accession>
<dbReference type="Proteomes" id="UP000682134">
    <property type="component" value="Unassembled WGS sequence"/>
</dbReference>
<evidence type="ECO:0000313" key="2">
    <source>
        <dbReference type="Proteomes" id="UP000682134"/>
    </source>
</evidence>
<comment type="caution">
    <text evidence="1">The sequence shown here is derived from an EMBL/GenBank/DDBJ whole genome shotgun (WGS) entry which is preliminary data.</text>
</comment>
<dbReference type="SUPFAM" id="SSF56801">
    <property type="entry name" value="Acetyl-CoA synthetase-like"/>
    <property type="match status" value="1"/>
</dbReference>
<reference evidence="1" key="1">
    <citation type="submission" date="2021-04" db="EMBL/GenBank/DDBJ databases">
        <title>Genome seq and assembly of Bacillus sp.</title>
        <authorList>
            <person name="Chhetri G."/>
        </authorList>
    </citation>
    <scope>NUCLEOTIDE SEQUENCE</scope>
    <source>
        <strain evidence="1">RG28</strain>
    </source>
</reference>
<keyword evidence="2" id="KW-1185">Reference proteome</keyword>
<organism evidence="1 2">
    <name type="scientific">Gottfriedia endophytica</name>
    <dbReference type="NCBI Taxonomy" id="2820819"/>
    <lineage>
        <taxon>Bacteria</taxon>
        <taxon>Bacillati</taxon>
        <taxon>Bacillota</taxon>
        <taxon>Bacilli</taxon>
        <taxon>Bacillales</taxon>
        <taxon>Bacillaceae</taxon>
        <taxon>Gottfriedia</taxon>
    </lineage>
</organism>
<dbReference type="Gene3D" id="3.40.50.12780">
    <property type="entry name" value="N-terminal domain of ligase-like"/>
    <property type="match status" value="1"/>
</dbReference>
<keyword evidence="1" id="KW-0436">Ligase</keyword>
<protein>
    <submittedName>
        <fullName evidence="1">Phenylacetate--CoA ligase family protein</fullName>
    </submittedName>
</protein>
<gene>
    <name evidence="1" type="ORF">J5Y03_07930</name>
</gene>